<dbReference type="OrthoDB" id="347368at2759"/>
<proteinExistence type="predicted"/>
<gene>
    <name evidence="2" type="ORF">EAH_00049160</name>
</gene>
<evidence type="ECO:0000313" key="3">
    <source>
        <dbReference type="Proteomes" id="UP000018050"/>
    </source>
</evidence>
<evidence type="ECO:0000313" key="2">
    <source>
        <dbReference type="EMBL" id="CDI84148.1"/>
    </source>
</evidence>
<dbReference type="RefSeq" id="XP_013246817.1">
    <property type="nucleotide sequence ID" value="XM_013391363.1"/>
</dbReference>
<dbReference type="AlphaFoldDB" id="U6GY38"/>
<dbReference type="Proteomes" id="UP000018050">
    <property type="component" value="Unassembled WGS sequence"/>
</dbReference>
<reference evidence="2" key="2">
    <citation type="submission" date="2013-10" db="EMBL/GenBank/DDBJ databases">
        <authorList>
            <person name="Aslett M."/>
        </authorList>
    </citation>
    <scope>NUCLEOTIDE SEQUENCE</scope>
    <source>
        <strain evidence="2">Houghton</strain>
    </source>
</reference>
<feature type="region of interest" description="Disordered" evidence="1">
    <location>
        <begin position="1"/>
        <end position="23"/>
    </location>
</feature>
<dbReference type="VEuPathDB" id="ToxoDB:EAH_00049160"/>
<sequence length="138" mass="14918">MAALCRKYERPDDPPPDSSNVFDLTDEEMRGWSSESKKLHAALKEAAEAAGEDAGMLHNFLNKIAAVSLEAACLERSLSLLTEKTASLKESVKRQKEEEVLLIDSTGSPPVSVLSVSRLSCKETSTLKPRQTAAANTA</sequence>
<organism evidence="2 3">
    <name type="scientific">Eimeria acervulina</name>
    <name type="common">Coccidian parasite</name>
    <dbReference type="NCBI Taxonomy" id="5801"/>
    <lineage>
        <taxon>Eukaryota</taxon>
        <taxon>Sar</taxon>
        <taxon>Alveolata</taxon>
        <taxon>Apicomplexa</taxon>
        <taxon>Conoidasida</taxon>
        <taxon>Coccidia</taxon>
        <taxon>Eucoccidiorida</taxon>
        <taxon>Eimeriorina</taxon>
        <taxon>Eimeriidae</taxon>
        <taxon>Eimeria</taxon>
    </lineage>
</organism>
<reference evidence="2" key="1">
    <citation type="submission" date="2013-10" db="EMBL/GenBank/DDBJ databases">
        <title>Genomic analysis of the causative agents of coccidiosis in chickens.</title>
        <authorList>
            <person name="Reid A.J."/>
            <person name="Blake D."/>
            <person name="Billington K."/>
            <person name="Browne H."/>
            <person name="Dunn M."/>
            <person name="Hung S."/>
            <person name="Kawahara F."/>
            <person name="Miranda-Saavedra D."/>
            <person name="Mourier T."/>
            <person name="Nagra H."/>
            <person name="Otto T.D."/>
            <person name="Rawlings N."/>
            <person name="Sanchez A."/>
            <person name="Sanders M."/>
            <person name="Subramaniam C."/>
            <person name="Tay Y."/>
            <person name="Dear P."/>
            <person name="Doerig C."/>
            <person name="Gruber A."/>
            <person name="Parkinson J."/>
            <person name="Shirley M."/>
            <person name="Wan K.L."/>
            <person name="Berriman M."/>
            <person name="Tomley F."/>
            <person name="Pain A."/>
        </authorList>
    </citation>
    <scope>NUCLEOTIDE SEQUENCE</scope>
    <source>
        <strain evidence="2">Houghton</strain>
    </source>
</reference>
<dbReference type="GeneID" id="25272986"/>
<name>U6GY38_EIMAC</name>
<evidence type="ECO:0000256" key="1">
    <source>
        <dbReference type="SAM" id="MobiDB-lite"/>
    </source>
</evidence>
<feature type="compositionally biased region" description="Basic and acidic residues" evidence="1">
    <location>
        <begin position="1"/>
        <end position="13"/>
    </location>
</feature>
<dbReference type="EMBL" id="HG673601">
    <property type="protein sequence ID" value="CDI84148.1"/>
    <property type="molecule type" value="Genomic_DNA"/>
</dbReference>
<accession>U6GY38</accession>
<protein>
    <submittedName>
        <fullName evidence="2">Uncharacterized protein</fullName>
    </submittedName>
</protein>
<keyword evidence="3" id="KW-1185">Reference proteome</keyword>